<feature type="region of interest" description="Disordered" evidence="1">
    <location>
        <begin position="168"/>
        <end position="226"/>
    </location>
</feature>
<evidence type="ECO:0000313" key="3">
    <source>
        <dbReference type="EMBL" id="VTR93056.1"/>
    </source>
</evidence>
<organism evidence="3 4">
    <name type="scientific">Gemmata massiliana</name>
    <dbReference type="NCBI Taxonomy" id="1210884"/>
    <lineage>
        <taxon>Bacteria</taxon>
        <taxon>Pseudomonadati</taxon>
        <taxon>Planctomycetota</taxon>
        <taxon>Planctomycetia</taxon>
        <taxon>Gemmatales</taxon>
        <taxon>Gemmataceae</taxon>
        <taxon>Gemmata</taxon>
    </lineage>
</organism>
<evidence type="ECO:0000256" key="2">
    <source>
        <dbReference type="SAM" id="Phobius"/>
    </source>
</evidence>
<feature type="transmembrane region" description="Helical" evidence="2">
    <location>
        <begin position="64"/>
        <end position="84"/>
    </location>
</feature>
<dbReference type="AlphaFoldDB" id="A0A6P2CXF1"/>
<dbReference type="KEGG" id="gms:SOIL9_46580"/>
<feature type="transmembrane region" description="Helical" evidence="2">
    <location>
        <begin position="108"/>
        <end position="141"/>
    </location>
</feature>
<name>A0A6P2CXF1_9BACT</name>
<sequence>MSPSLIFAQAGGGGPPEAFFAFLVMFICGLAIVMLLPTVFFLLTLQRALARCHPQNRTMEPGMVWLALIPLFNIVWEFIIVLRMSESLRNEFRDRGWHRRGDDYGHGIGMAFCGLAVASIIPYCGSLFGIAAFVCWIIYWVKIAGYSGQLLSQYDDYDDRRDDYDRAPRARDRDHDRDDYDDRSDNRRSRDDRFDEDDRPTRRRDEHDDYHDDRGDDRKPWDRDGR</sequence>
<accession>A0A6P2CXF1</accession>
<evidence type="ECO:0000256" key="1">
    <source>
        <dbReference type="SAM" id="MobiDB-lite"/>
    </source>
</evidence>
<keyword evidence="2" id="KW-0472">Membrane</keyword>
<keyword evidence="2" id="KW-1133">Transmembrane helix</keyword>
<evidence type="ECO:0008006" key="5">
    <source>
        <dbReference type="Google" id="ProtNLM"/>
    </source>
</evidence>
<proteinExistence type="predicted"/>
<keyword evidence="2" id="KW-0812">Transmembrane</keyword>
<gene>
    <name evidence="3" type="ORF">SOIL9_46580</name>
</gene>
<feature type="compositionally biased region" description="Basic and acidic residues" evidence="1">
    <location>
        <begin position="168"/>
        <end position="193"/>
    </location>
</feature>
<feature type="transmembrane region" description="Helical" evidence="2">
    <location>
        <begin position="20"/>
        <end position="43"/>
    </location>
</feature>
<reference evidence="3 4" key="1">
    <citation type="submission" date="2019-05" db="EMBL/GenBank/DDBJ databases">
        <authorList>
            <consortium name="Science for Life Laboratories"/>
        </authorList>
    </citation>
    <scope>NUCLEOTIDE SEQUENCE [LARGE SCALE GENOMIC DNA]</scope>
    <source>
        <strain evidence="3">Soil9</strain>
    </source>
</reference>
<feature type="compositionally biased region" description="Basic and acidic residues" evidence="1">
    <location>
        <begin position="199"/>
        <end position="226"/>
    </location>
</feature>
<evidence type="ECO:0000313" key="4">
    <source>
        <dbReference type="Proteomes" id="UP000464178"/>
    </source>
</evidence>
<keyword evidence="4" id="KW-1185">Reference proteome</keyword>
<protein>
    <recommendedName>
        <fullName evidence="5">DUF4328 domain-containing protein</fullName>
    </recommendedName>
</protein>
<dbReference type="RefSeq" id="WP_162667842.1">
    <property type="nucleotide sequence ID" value="NZ_LR593886.1"/>
</dbReference>
<dbReference type="EMBL" id="LR593886">
    <property type="protein sequence ID" value="VTR93056.1"/>
    <property type="molecule type" value="Genomic_DNA"/>
</dbReference>
<dbReference type="Proteomes" id="UP000464178">
    <property type="component" value="Chromosome"/>
</dbReference>